<feature type="compositionally biased region" description="Basic and acidic residues" evidence="6">
    <location>
        <begin position="161"/>
        <end position="175"/>
    </location>
</feature>
<dbReference type="PANTHER" id="PTHR46395:SF1">
    <property type="entry name" value="ADP-RIBOSYLATION FACTOR GTPASE-ACTIVATING PROTEIN 1"/>
    <property type="match status" value="1"/>
</dbReference>
<feature type="compositionally biased region" description="Low complexity" evidence="6">
    <location>
        <begin position="319"/>
        <end position="350"/>
    </location>
</feature>
<reference evidence="8" key="1">
    <citation type="submission" date="2019-12" db="EMBL/GenBank/DDBJ databases">
        <title>Genome sequence of Babesia ovis.</title>
        <authorList>
            <person name="Yamagishi J."/>
            <person name="Sevinc F."/>
            <person name="Xuan X."/>
        </authorList>
    </citation>
    <scope>NUCLEOTIDE SEQUENCE</scope>
    <source>
        <strain evidence="8">Selcuk</strain>
    </source>
</reference>
<dbReference type="PRINTS" id="PR00405">
    <property type="entry name" value="REVINTRACTNG"/>
</dbReference>
<dbReference type="InterPro" id="IPR038508">
    <property type="entry name" value="ArfGAP_dom_sf"/>
</dbReference>
<dbReference type="SUPFAM" id="SSF57863">
    <property type="entry name" value="ArfGap/RecO-like zinc finger"/>
    <property type="match status" value="1"/>
</dbReference>
<sequence>MDDQYSMQQLQELIAQEANGQCFDCGAHGPSWASLSHGTFICLSCSGVHRGFGLHVSFVKSINMDTWSTRQLLYMKHGGNQNLRNFFDEMNISNLPMSQRYHTEGAAYYRKRLRAMVDDVPLPPPIDPEIATRPEEQSKGPETNSGNLTGTNGNAEVKSNMSRDEFTEVDIREDVPAQSSMPFSSAASDRAEEQPYVPPTYQRSSSDGKVSGQKSKNDFFGNLSSAFGSFMDNAMSTAGSAVNDLKNNNVLDQAKGAFEVTKSWIETQSKRIATNVQDPGWWENNHNKAKQEAAKVANQISSAANVAQHWIQRKVSELNGGNDRSRSSSQGGDSTSSSQKPQTQGAAGPIGVPGGASLWKEPTDPEADDVNPIIEQYQK</sequence>
<dbReference type="Proteomes" id="UP001057455">
    <property type="component" value="Unassembled WGS sequence"/>
</dbReference>
<keyword evidence="3 5" id="KW-0863">Zinc-finger</keyword>
<dbReference type="AlphaFoldDB" id="A0A9W5WUR4"/>
<feature type="region of interest" description="Disordered" evidence="6">
    <location>
        <begin position="120"/>
        <end position="214"/>
    </location>
</feature>
<accession>A0A9W5WUR4</accession>
<keyword evidence="1" id="KW-0343">GTPase activation</keyword>
<dbReference type="CDD" id="cd08830">
    <property type="entry name" value="ArfGap_ArfGap1"/>
    <property type="match status" value="1"/>
</dbReference>
<evidence type="ECO:0000256" key="3">
    <source>
        <dbReference type="ARBA" id="ARBA00022771"/>
    </source>
</evidence>
<keyword evidence="2" id="KW-0479">Metal-binding</keyword>
<feature type="compositionally biased region" description="Polar residues" evidence="6">
    <location>
        <begin position="201"/>
        <end position="214"/>
    </location>
</feature>
<dbReference type="OrthoDB" id="983479at2759"/>
<dbReference type="PROSITE" id="PS50115">
    <property type="entry name" value="ARFGAP"/>
    <property type="match status" value="1"/>
</dbReference>
<feature type="compositionally biased region" description="Polar residues" evidence="6">
    <location>
        <begin position="177"/>
        <end position="187"/>
    </location>
</feature>
<evidence type="ECO:0000256" key="5">
    <source>
        <dbReference type="PROSITE-ProRule" id="PRU00288"/>
    </source>
</evidence>
<dbReference type="InterPro" id="IPR001164">
    <property type="entry name" value="ArfGAP_dom"/>
</dbReference>
<feature type="compositionally biased region" description="Basic and acidic residues" evidence="6">
    <location>
        <begin position="130"/>
        <end position="139"/>
    </location>
</feature>
<dbReference type="EMBL" id="BLIY01000009">
    <property type="protein sequence ID" value="GFE54134.1"/>
    <property type="molecule type" value="Genomic_DNA"/>
</dbReference>
<evidence type="ECO:0000313" key="8">
    <source>
        <dbReference type="EMBL" id="GFE54134.1"/>
    </source>
</evidence>
<organism evidence="8 9">
    <name type="scientific">Babesia ovis</name>
    <dbReference type="NCBI Taxonomy" id="5869"/>
    <lineage>
        <taxon>Eukaryota</taxon>
        <taxon>Sar</taxon>
        <taxon>Alveolata</taxon>
        <taxon>Apicomplexa</taxon>
        <taxon>Aconoidasida</taxon>
        <taxon>Piroplasmida</taxon>
        <taxon>Babesiidae</taxon>
        <taxon>Babesia</taxon>
    </lineage>
</organism>
<proteinExistence type="predicted"/>
<feature type="region of interest" description="Disordered" evidence="6">
    <location>
        <begin position="316"/>
        <end position="379"/>
    </location>
</feature>
<name>A0A9W5WUR4_BABOV</name>
<dbReference type="PANTHER" id="PTHR46395">
    <property type="entry name" value="ADP-RIBOSYLATION FACTOR GTPASE-ACTIVATING PROTEIN 1"/>
    <property type="match status" value="1"/>
</dbReference>
<evidence type="ECO:0000256" key="4">
    <source>
        <dbReference type="ARBA" id="ARBA00022833"/>
    </source>
</evidence>
<dbReference type="InterPro" id="IPR037278">
    <property type="entry name" value="ARFGAP/RecO"/>
</dbReference>
<gene>
    <name evidence="8" type="ORF">BaOVIS_015380</name>
</gene>
<dbReference type="Pfam" id="PF01412">
    <property type="entry name" value="ArfGap"/>
    <property type="match status" value="1"/>
</dbReference>
<evidence type="ECO:0000259" key="7">
    <source>
        <dbReference type="PROSITE" id="PS50115"/>
    </source>
</evidence>
<dbReference type="GO" id="GO:0000139">
    <property type="term" value="C:Golgi membrane"/>
    <property type="evidence" value="ECO:0007669"/>
    <property type="project" value="TreeGrafter"/>
</dbReference>
<dbReference type="GO" id="GO:0030100">
    <property type="term" value="P:regulation of endocytosis"/>
    <property type="evidence" value="ECO:0007669"/>
    <property type="project" value="TreeGrafter"/>
</dbReference>
<evidence type="ECO:0000256" key="2">
    <source>
        <dbReference type="ARBA" id="ARBA00022723"/>
    </source>
</evidence>
<dbReference type="SMART" id="SM00105">
    <property type="entry name" value="ArfGap"/>
    <property type="match status" value="1"/>
</dbReference>
<evidence type="ECO:0000313" key="9">
    <source>
        <dbReference type="Proteomes" id="UP001057455"/>
    </source>
</evidence>
<dbReference type="Gene3D" id="1.10.220.150">
    <property type="entry name" value="Arf GTPase activating protein"/>
    <property type="match status" value="1"/>
</dbReference>
<dbReference type="GO" id="GO:0032012">
    <property type="term" value="P:regulation of ARF protein signal transduction"/>
    <property type="evidence" value="ECO:0007669"/>
    <property type="project" value="TreeGrafter"/>
</dbReference>
<comment type="caution">
    <text evidence="8">The sequence shown here is derived from an EMBL/GenBank/DDBJ whole genome shotgun (WGS) entry which is preliminary data.</text>
</comment>
<protein>
    <submittedName>
        <fullName evidence="8">ARF1-directed GTPase-activating</fullName>
    </submittedName>
</protein>
<dbReference type="GO" id="GO:0005096">
    <property type="term" value="F:GTPase activator activity"/>
    <property type="evidence" value="ECO:0007669"/>
    <property type="project" value="UniProtKB-KW"/>
</dbReference>
<dbReference type="GO" id="GO:0008270">
    <property type="term" value="F:zinc ion binding"/>
    <property type="evidence" value="ECO:0007669"/>
    <property type="project" value="UniProtKB-KW"/>
</dbReference>
<feature type="compositionally biased region" description="Low complexity" evidence="6">
    <location>
        <begin position="143"/>
        <end position="154"/>
    </location>
</feature>
<evidence type="ECO:0000256" key="6">
    <source>
        <dbReference type="SAM" id="MobiDB-lite"/>
    </source>
</evidence>
<feature type="domain" description="Arf-GAP" evidence="7">
    <location>
        <begin position="7"/>
        <end position="88"/>
    </location>
</feature>
<keyword evidence="4" id="KW-0862">Zinc</keyword>
<keyword evidence="9" id="KW-1185">Reference proteome</keyword>
<evidence type="ECO:0000256" key="1">
    <source>
        <dbReference type="ARBA" id="ARBA00022468"/>
    </source>
</evidence>